<comment type="caution">
    <text evidence="1">The sequence shown here is derived from an EMBL/GenBank/DDBJ whole genome shotgun (WGS) entry which is preliminary data.</text>
</comment>
<proteinExistence type="predicted"/>
<gene>
    <name evidence="1" type="ORF">Q615_SPAC00114G0098</name>
</gene>
<reference evidence="1 2" key="1">
    <citation type="submission" date="2013-12" db="EMBL/GenBank/DDBJ databases">
        <title>A Varibaculum cambriense genome reconstructed from a premature infant gut community with otherwise low bacterial novelty that shifts toward anaerobic metabolism during the third week of life.</title>
        <authorList>
            <person name="Brown C.T."/>
            <person name="Sharon I."/>
            <person name="Thomas B.C."/>
            <person name="Castelle C.J."/>
            <person name="Morowitz M.J."/>
            <person name="Banfield J.F."/>
        </authorList>
    </citation>
    <scope>NUCLEOTIDE SEQUENCE [LARGE SCALE GENOMIC DNA]</scope>
    <source>
        <strain evidence="2">DORA_7</strain>
    </source>
</reference>
<dbReference type="AlphaFoldDB" id="W1TUY7"/>
<dbReference type="PATRIC" id="fig|1403946.3.peg.975"/>
<evidence type="ECO:0000313" key="1">
    <source>
        <dbReference type="EMBL" id="ETI85271.1"/>
    </source>
</evidence>
<dbReference type="EMBL" id="AZMF01000114">
    <property type="protein sequence ID" value="ETI85271.1"/>
    <property type="molecule type" value="Genomic_DNA"/>
</dbReference>
<evidence type="ECO:0000313" key="2">
    <source>
        <dbReference type="Proteomes" id="UP000018846"/>
    </source>
</evidence>
<protein>
    <submittedName>
        <fullName evidence="1">M protein trans-acting positive regulator (MGA) PRD protein</fullName>
    </submittedName>
</protein>
<name>W1TUY7_STRAP</name>
<dbReference type="Proteomes" id="UP000018846">
    <property type="component" value="Unassembled WGS sequence"/>
</dbReference>
<sequence>MLDYYLEKVILNKAEVLQILLEFQTLEIEQINTNYQF</sequence>
<accession>W1TUY7</accession>
<organism evidence="1 2">
    <name type="scientific">Streptococcus anginosus DORA_7</name>
    <dbReference type="NCBI Taxonomy" id="1403946"/>
    <lineage>
        <taxon>Bacteria</taxon>
        <taxon>Bacillati</taxon>
        <taxon>Bacillota</taxon>
        <taxon>Bacilli</taxon>
        <taxon>Lactobacillales</taxon>
        <taxon>Streptococcaceae</taxon>
        <taxon>Streptococcus</taxon>
        <taxon>Streptococcus anginosus group</taxon>
    </lineage>
</organism>